<gene>
    <name evidence="1" type="ORF">JYU06_04590</name>
</gene>
<dbReference type="EMBL" id="JAFITO010000051">
    <property type="protein sequence ID" value="MBN4068777.1"/>
    <property type="molecule type" value="Genomic_DNA"/>
</dbReference>
<comment type="caution">
    <text evidence="1">The sequence shown here is derived from an EMBL/GenBank/DDBJ whole genome shotgun (WGS) entry which is preliminary data.</text>
</comment>
<organism evidence="1 2">
    <name type="scientific">Desulfotalea psychrophila</name>
    <dbReference type="NCBI Taxonomy" id="84980"/>
    <lineage>
        <taxon>Bacteria</taxon>
        <taxon>Pseudomonadati</taxon>
        <taxon>Thermodesulfobacteriota</taxon>
        <taxon>Desulfobulbia</taxon>
        <taxon>Desulfobulbales</taxon>
        <taxon>Desulfocapsaceae</taxon>
        <taxon>Desulfotalea</taxon>
    </lineage>
</organism>
<evidence type="ECO:0000313" key="1">
    <source>
        <dbReference type="EMBL" id="MBN4068777.1"/>
    </source>
</evidence>
<name>A0ABS3AY10_9BACT</name>
<keyword evidence="2" id="KW-1185">Reference proteome</keyword>
<dbReference type="Proteomes" id="UP000717534">
    <property type="component" value="Unassembled WGS sequence"/>
</dbReference>
<accession>A0ABS3AY10</accession>
<reference evidence="1 2" key="1">
    <citation type="submission" date="2021-02" db="EMBL/GenBank/DDBJ databases">
        <title>Activity-based single-cell genomes from oceanic crustal fluid captures similar information to metagenomic and metatranscriptomic surveys with orders of magnitude less sampling.</title>
        <authorList>
            <person name="D'Angelo T.S."/>
            <person name="Orcutt B.N."/>
        </authorList>
    </citation>
    <scope>NUCLEOTIDE SEQUENCE [LARGE SCALE GENOMIC DNA]</scope>
    <source>
        <strain evidence="1">AH-315-G02</strain>
    </source>
</reference>
<proteinExistence type="predicted"/>
<sequence>MSIRSEWPCWEIMKCHESQECSAREDKSKLCWEVIEEVDKYSFNICMDCLVYVSNQKNSQFTKEELLLIMAQRGVNVLDGKGCSIHKISCNA</sequence>
<evidence type="ECO:0000313" key="2">
    <source>
        <dbReference type="Proteomes" id="UP000717534"/>
    </source>
</evidence>
<protein>
    <submittedName>
        <fullName evidence="1">Uncharacterized protein</fullName>
    </submittedName>
</protein>